<keyword evidence="3" id="KW-1185">Reference proteome</keyword>
<dbReference type="EMBL" id="CAUYUJ010021660">
    <property type="protein sequence ID" value="CAK0906218.1"/>
    <property type="molecule type" value="Genomic_DNA"/>
</dbReference>
<protein>
    <submittedName>
        <fullName evidence="2">Uncharacterized protein</fullName>
    </submittedName>
</protein>
<evidence type="ECO:0000313" key="2">
    <source>
        <dbReference type="EMBL" id="CAK0906218.1"/>
    </source>
</evidence>
<reference evidence="2" key="1">
    <citation type="submission" date="2023-10" db="EMBL/GenBank/DDBJ databases">
        <authorList>
            <person name="Chen Y."/>
            <person name="Shah S."/>
            <person name="Dougan E. K."/>
            <person name="Thang M."/>
            <person name="Chan C."/>
        </authorList>
    </citation>
    <scope>NUCLEOTIDE SEQUENCE [LARGE SCALE GENOMIC DNA]</scope>
</reference>
<evidence type="ECO:0000313" key="3">
    <source>
        <dbReference type="Proteomes" id="UP001189429"/>
    </source>
</evidence>
<feature type="region of interest" description="Disordered" evidence="1">
    <location>
        <begin position="1"/>
        <end position="36"/>
    </location>
</feature>
<feature type="non-terminal residue" evidence="2">
    <location>
        <position position="67"/>
    </location>
</feature>
<comment type="caution">
    <text evidence="2">The sequence shown here is derived from an EMBL/GenBank/DDBJ whole genome shotgun (WGS) entry which is preliminary data.</text>
</comment>
<sequence length="67" mass="6880">GPERGRRFARRGPRGIPRAATQARPRRAARGPPGGRAWAAAARARGGVGAALLHGGRDHVAGPARGQ</sequence>
<accession>A0ABN9Y601</accession>
<feature type="compositionally biased region" description="Low complexity" evidence="1">
    <location>
        <begin position="14"/>
        <end position="23"/>
    </location>
</feature>
<organism evidence="2 3">
    <name type="scientific">Prorocentrum cordatum</name>
    <dbReference type="NCBI Taxonomy" id="2364126"/>
    <lineage>
        <taxon>Eukaryota</taxon>
        <taxon>Sar</taxon>
        <taxon>Alveolata</taxon>
        <taxon>Dinophyceae</taxon>
        <taxon>Prorocentrales</taxon>
        <taxon>Prorocentraceae</taxon>
        <taxon>Prorocentrum</taxon>
    </lineage>
</organism>
<dbReference type="Proteomes" id="UP001189429">
    <property type="component" value="Unassembled WGS sequence"/>
</dbReference>
<evidence type="ECO:0000256" key="1">
    <source>
        <dbReference type="SAM" id="MobiDB-lite"/>
    </source>
</evidence>
<proteinExistence type="predicted"/>
<feature type="non-terminal residue" evidence="2">
    <location>
        <position position="1"/>
    </location>
</feature>
<gene>
    <name evidence="2" type="ORF">PCOR1329_LOCUS81630</name>
</gene>
<name>A0ABN9Y601_9DINO</name>